<dbReference type="PROSITE" id="PS00028">
    <property type="entry name" value="ZINC_FINGER_C2H2_1"/>
    <property type="match status" value="1"/>
</dbReference>
<evidence type="ECO:0000313" key="4">
    <source>
        <dbReference type="Proteomes" id="UP001454036"/>
    </source>
</evidence>
<dbReference type="SUPFAM" id="SSF57667">
    <property type="entry name" value="beta-beta-alpha zinc fingers"/>
    <property type="match status" value="1"/>
</dbReference>
<keyword evidence="1" id="KW-0862">Zinc</keyword>
<dbReference type="PANTHER" id="PTHR46326">
    <property type="entry name" value="ZINC FINGER PROTEIN ZAT1-RELATED"/>
    <property type="match status" value="1"/>
</dbReference>
<feature type="domain" description="C2H2-type" evidence="2">
    <location>
        <begin position="90"/>
        <end position="117"/>
    </location>
</feature>
<sequence>MIHNKLLKCDLLKDVPYSWSSTKKRTNHVKIEKVEHHVEYSSGENPINALTNNLPIKKRKIQEIYDDVHDENEKGKCLEKLEIIKFEENYICNICSKSFKSYQALGGHKAHHKSSHKLETIELREKSDDKIHKCCFCNKMFSKGQALGGHKKHCMKGKIISSYHPNNNIKLLNFDLNQPPPNEDEGKQDIMSLPWIKDEAEETCSYT</sequence>
<evidence type="ECO:0000313" key="3">
    <source>
        <dbReference type="EMBL" id="GAA0172357.1"/>
    </source>
</evidence>
<evidence type="ECO:0000256" key="1">
    <source>
        <dbReference type="PROSITE-ProRule" id="PRU00042"/>
    </source>
</evidence>
<dbReference type="SMART" id="SM00355">
    <property type="entry name" value="ZnF_C2H2"/>
    <property type="match status" value="2"/>
</dbReference>
<reference evidence="3 4" key="1">
    <citation type="submission" date="2024-01" db="EMBL/GenBank/DDBJ databases">
        <title>The complete chloroplast genome sequence of Lithospermum erythrorhizon: insights into the phylogenetic relationship among Boraginaceae species and the maternal lineages of purple gromwells.</title>
        <authorList>
            <person name="Okada T."/>
            <person name="Watanabe K."/>
        </authorList>
    </citation>
    <scope>NUCLEOTIDE SEQUENCE [LARGE SCALE GENOMIC DNA]</scope>
</reference>
<dbReference type="GO" id="GO:0008270">
    <property type="term" value="F:zinc ion binding"/>
    <property type="evidence" value="ECO:0007669"/>
    <property type="project" value="UniProtKB-KW"/>
</dbReference>
<organism evidence="3 4">
    <name type="scientific">Lithospermum erythrorhizon</name>
    <name type="common">Purple gromwell</name>
    <name type="synonym">Lithospermum officinale var. erythrorhizon</name>
    <dbReference type="NCBI Taxonomy" id="34254"/>
    <lineage>
        <taxon>Eukaryota</taxon>
        <taxon>Viridiplantae</taxon>
        <taxon>Streptophyta</taxon>
        <taxon>Embryophyta</taxon>
        <taxon>Tracheophyta</taxon>
        <taxon>Spermatophyta</taxon>
        <taxon>Magnoliopsida</taxon>
        <taxon>eudicotyledons</taxon>
        <taxon>Gunneridae</taxon>
        <taxon>Pentapetalae</taxon>
        <taxon>asterids</taxon>
        <taxon>lamiids</taxon>
        <taxon>Boraginales</taxon>
        <taxon>Boraginaceae</taxon>
        <taxon>Boraginoideae</taxon>
        <taxon>Lithospermeae</taxon>
        <taxon>Lithospermum</taxon>
    </lineage>
</organism>
<proteinExistence type="predicted"/>
<dbReference type="InterPro" id="IPR013087">
    <property type="entry name" value="Znf_C2H2_type"/>
</dbReference>
<protein>
    <recommendedName>
        <fullName evidence="2">C2H2-type domain-containing protein</fullName>
    </recommendedName>
</protein>
<keyword evidence="1" id="KW-0479">Metal-binding</keyword>
<dbReference type="InterPro" id="IPR044303">
    <property type="entry name" value="ZAT1/4/9"/>
</dbReference>
<dbReference type="EMBL" id="BAABME010008084">
    <property type="protein sequence ID" value="GAA0172357.1"/>
    <property type="molecule type" value="Genomic_DNA"/>
</dbReference>
<keyword evidence="4" id="KW-1185">Reference proteome</keyword>
<dbReference type="GO" id="GO:0006355">
    <property type="term" value="P:regulation of DNA-templated transcription"/>
    <property type="evidence" value="ECO:0007669"/>
    <property type="project" value="InterPro"/>
</dbReference>
<dbReference type="InterPro" id="IPR036236">
    <property type="entry name" value="Znf_C2H2_sf"/>
</dbReference>
<dbReference type="PROSITE" id="PS50157">
    <property type="entry name" value="ZINC_FINGER_C2H2_2"/>
    <property type="match status" value="1"/>
</dbReference>
<accession>A0AAV3R7I8</accession>
<name>A0AAV3R7I8_LITER</name>
<dbReference type="Proteomes" id="UP001454036">
    <property type="component" value="Unassembled WGS sequence"/>
</dbReference>
<dbReference type="AlphaFoldDB" id="A0AAV3R7I8"/>
<gene>
    <name evidence="3" type="ORF">LIER_26200</name>
</gene>
<evidence type="ECO:0000259" key="2">
    <source>
        <dbReference type="PROSITE" id="PS50157"/>
    </source>
</evidence>
<keyword evidence="1" id="KW-0863">Zinc-finger</keyword>
<comment type="caution">
    <text evidence="3">The sequence shown here is derived from an EMBL/GenBank/DDBJ whole genome shotgun (WGS) entry which is preliminary data.</text>
</comment>
<dbReference type="Gene3D" id="3.30.160.60">
    <property type="entry name" value="Classic Zinc Finger"/>
    <property type="match status" value="1"/>
</dbReference>
<dbReference type="Pfam" id="PF13912">
    <property type="entry name" value="zf-C2H2_6"/>
    <property type="match status" value="2"/>
</dbReference>
<dbReference type="PANTHER" id="PTHR46326:SF19">
    <property type="entry name" value="C2H2-LIKE ZINC FINGER PROTEIN"/>
    <property type="match status" value="1"/>
</dbReference>